<proteinExistence type="inferred from homology"/>
<dbReference type="PANTHER" id="PTHR42978:SF7">
    <property type="entry name" value="METALLO-HYDROLASE RV2300C-RELATED"/>
    <property type="match status" value="1"/>
</dbReference>
<evidence type="ECO:0000313" key="7">
    <source>
        <dbReference type="EMBL" id="QYD71945.1"/>
    </source>
</evidence>
<name>A0ABX8UXI7_9BURK</name>
<dbReference type="PANTHER" id="PTHR42978">
    <property type="entry name" value="QUORUM-QUENCHING LACTONASE YTNP-RELATED-RELATED"/>
    <property type="match status" value="1"/>
</dbReference>
<evidence type="ECO:0000256" key="4">
    <source>
        <dbReference type="ARBA" id="ARBA00022801"/>
    </source>
</evidence>
<keyword evidence="5" id="KW-0862">Zinc</keyword>
<keyword evidence="8" id="KW-1185">Reference proteome</keyword>
<dbReference type="InterPro" id="IPR051013">
    <property type="entry name" value="MBL_superfamily_lactonases"/>
</dbReference>
<dbReference type="CDD" id="cd07729">
    <property type="entry name" value="AHL_lactonase_MBL-fold"/>
    <property type="match status" value="1"/>
</dbReference>
<keyword evidence="4" id="KW-0378">Hydrolase</keyword>
<comment type="similarity">
    <text evidence="2">Belongs to the metallo-beta-lactamase superfamily.</text>
</comment>
<sequence length="266" mass="29771">MSGPIENYRVYAIKYAHHDRLASVNFIGGDPHDEPMPLDYFVWAVVGESRVFVVDTGFDAQTAKQRGREVLTPIETGLKKIGIQAGEVEDVIITHMHYDHAGNRNLFPRARYHIQDREMSFCTGRCMCHGALRHTFEVDDVKAMVDRVFEGRVQFHDGASELAPGLSVHWVGGHTGGLQVVRVHTARGWVVLASDASHLYANMEQGRPYPIVYNVGDMLEGYAAVHALADSEAHVIPGHDPEVLRRFPAHERDTEGWIARLDATPR</sequence>
<evidence type="ECO:0000256" key="2">
    <source>
        <dbReference type="ARBA" id="ARBA00007749"/>
    </source>
</evidence>
<dbReference type="InterPro" id="IPR036866">
    <property type="entry name" value="RibonucZ/Hydroxyglut_hydro"/>
</dbReference>
<dbReference type="RefSeq" id="WP_219801374.1">
    <property type="nucleotide sequence ID" value="NZ_CP080096.1"/>
</dbReference>
<evidence type="ECO:0000256" key="5">
    <source>
        <dbReference type="ARBA" id="ARBA00022833"/>
    </source>
</evidence>
<dbReference type="Gene3D" id="3.60.15.10">
    <property type="entry name" value="Ribonuclease Z/Hydroxyacylglutathione hydrolase-like"/>
    <property type="match status" value="1"/>
</dbReference>
<evidence type="ECO:0000313" key="8">
    <source>
        <dbReference type="Proteomes" id="UP000826462"/>
    </source>
</evidence>
<protein>
    <submittedName>
        <fullName evidence="7">N-acyl homoserine lactonase family protein</fullName>
    </submittedName>
</protein>
<evidence type="ECO:0000256" key="1">
    <source>
        <dbReference type="ARBA" id="ARBA00001947"/>
    </source>
</evidence>
<organism evidence="7 8">
    <name type="scientific">Paraburkholderia edwinii</name>
    <dbReference type="NCBI Taxonomy" id="2861782"/>
    <lineage>
        <taxon>Bacteria</taxon>
        <taxon>Pseudomonadati</taxon>
        <taxon>Pseudomonadota</taxon>
        <taxon>Betaproteobacteria</taxon>
        <taxon>Burkholderiales</taxon>
        <taxon>Burkholderiaceae</taxon>
        <taxon>Paraburkholderia</taxon>
    </lineage>
</organism>
<dbReference type="SUPFAM" id="SSF56281">
    <property type="entry name" value="Metallo-hydrolase/oxidoreductase"/>
    <property type="match status" value="1"/>
</dbReference>
<feature type="domain" description="Metallo-beta-lactamase" evidence="6">
    <location>
        <begin position="39"/>
        <end position="239"/>
    </location>
</feature>
<evidence type="ECO:0000259" key="6">
    <source>
        <dbReference type="SMART" id="SM00849"/>
    </source>
</evidence>
<reference evidence="7 8" key="1">
    <citation type="submission" date="2021-07" db="EMBL/GenBank/DDBJ databases">
        <title>Paraburkholderia edwinii protects Aspergillus sp. from phenazines by acting as a toxin sponge.</title>
        <authorList>
            <person name="Dahlstrom K.M."/>
            <person name="Newman D.K."/>
        </authorList>
    </citation>
    <scope>NUCLEOTIDE SEQUENCE [LARGE SCALE GENOMIC DNA]</scope>
    <source>
        <strain evidence="7 8">Pe01</strain>
    </source>
</reference>
<dbReference type="Pfam" id="PF00753">
    <property type="entry name" value="Lactamase_B"/>
    <property type="match status" value="1"/>
</dbReference>
<dbReference type="InterPro" id="IPR001279">
    <property type="entry name" value="Metallo-B-lactamas"/>
</dbReference>
<dbReference type="EMBL" id="CP080096">
    <property type="protein sequence ID" value="QYD71945.1"/>
    <property type="molecule type" value="Genomic_DNA"/>
</dbReference>
<dbReference type="SMART" id="SM00849">
    <property type="entry name" value="Lactamase_B"/>
    <property type="match status" value="1"/>
</dbReference>
<dbReference type="Proteomes" id="UP000826462">
    <property type="component" value="Chromosome 2"/>
</dbReference>
<accession>A0ABX8UXI7</accession>
<gene>
    <name evidence="7" type="ORF">KZJ38_33865</name>
</gene>
<keyword evidence="3" id="KW-0479">Metal-binding</keyword>
<comment type="cofactor">
    <cofactor evidence="1">
        <name>Zn(2+)</name>
        <dbReference type="ChEBI" id="CHEBI:29105"/>
    </cofactor>
</comment>
<evidence type="ECO:0000256" key="3">
    <source>
        <dbReference type="ARBA" id="ARBA00022723"/>
    </source>
</evidence>